<dbReference type="AlphaFoldDB" id="A0A1E2VBE5"/>
<dbReference type="RefSeq" id="WP_068998674.1">
    <property type="nucleotide sequence ID" value="NZ_MDTQ01000001.1"/>
</dbReference>
<sequence length="86" mass="9738">MNRSLTRLKAAMGRHVTLAKTMTFAMTHFTVAFCVAWWLTGDMWVGGLLAMVEPAINTVAFSIHEKLWQWRTTSTPQDPMKGLIKV</sequence>
<dbReference type="EMBL" id="MDTQ01000001">
    <property type="protein sequence ID" value="ODC03975.1"/>
    <property type="molecule type" value="Genomic_DNA"/>
</dbReference>
<evidence type="ECO:0000313" key="4">
    <source>
        <dbReference type="Proteomes" id="UP000094291"/>
    </source>
</evidence>
<protein>
    <recommendedName>
        <fullName evidence="2">DUF2061 domain-containing protein</fullName>
    </recommendedName>
</protein>
<comment type="caution">
    <text evidence="3">The sequence shown here is derived from an EMBL/GenBank/DDBJ whole genome shotgun (WGS) entry which is preliminary data.</text>
</comment>
<dbReference type="InterPro" id="IPR018638">
    <property type="entry name" value="DUF2061_membrane"/>
</dbReference>
<proteinExistence type="predicted"/>
<keyword evidence="1" id="KW-1133">Transmembrane helix</keyword>
<dbReference type="Pfam" id="PF09834">
    <property type="entry name" value="DUF2061"/>
    <property type="match status" value="1"/>
</dbReference>
<accession>A0A1E2VBE5</accession>
<keyword evidence="1" id="KW-0812">Transmembrane</keyword>
<gene>
    <name evidence="3" type="ORF">BFW38_10925</name>
</gene>
<feature type="domain" description="DUF2061" evidence="2">
    <location>
        <begin position="18"/>
        <end position="69"/>
    </location>
</feature>
<keyword evidence="1" id="KW-0472">Membrane</keyword>
<evidence type="ECO:0000313" key="3">
    <source>
        <dbReference type="EMBL" id="ODC03975.1"/>
    </source>
</evidence>
<evidence type="ECO:0000256" key="1">
    <source>
        <dbReference type="SAM" id="Phobius"/>
    </source>
</evidence>
<reference evidence="3 4" key="1">
    <citation type="submission" date="2016-08" db="EMBL/GenBank/DDBJ databases">
        <authorList>
            <person name="Seilhamer J.J."/>
        </authorList>
    </citation>
    <scope>NUCLEOTIDE SEQUENCE [LARGE SCALE GENOMIC DNA]</scope>
    <source>
        <strain evidence="3 4">PH27A</strain>
    </source>
</reference>
<evidence type="ECO:0000259" key="2">
    <source>
        <dbReference type="Pfam" id="PF09834"/>
    </source>
</evidence>
<dbReference type="STRING" id="197479.BFW38_10925"/>
<dbReference type="Proteomes" id="UP000094291">
    <property type="component" value="Unassembled WGS sequence"/>
</dbReference>
<name>A0A1E2VBE5_9GAMM</name>
<keyword evidence="4" id="KW-1185">Reference proteome</keyword>
<organism evidence="3 4">
    <name type="scientific">Terasakiispira papahanaumokuakeensis</name>
    <dbReference type="NCBI Taxonomy" id="197479"/>
    <lineage>
        <taxon>Bacteria</taxon>
        <taxon>Pseudomonadati</taxon>
        <taxon>Pseudomonadota</taxon>
        <taxon>Gammaproteobacteria</taxon>
        <taxon>Oceanospirillales</taxon>
        <taxon>Terasakiispira</taxon>
    </lineage>
</organism>
<feature type="transmembrane region" description="Helical" evidence="1">
    <location>
        <begin position="21"/>
        <end position="39"/>
    </location>
</feature>